<protein>
    <submittedName>
        <fullName evidence="1">Uncharacterized protein</fullName>
    </submittedName>
</protein>
<name>A0A8S9YEL0_9TREM</name>
<organism evidence="1 2">
    <name type="scientific">Paragonimus skrjabini miyazakii</name>
    <dbReference type="NCBI Taxonomy" id="59628"/>
    <lineage>
        <taxon>Eukaryota</taxon>
        <taxon>Metazoa</taxon>
        <taxon>Spiralia</taxon>
        <taxon>Lophotrochozoa</taxon>
        <taxon>Platyhelminthes</taxon>
        <taxon>Trematoda</taxon>
        <taxon>Digenea</taxon>
        <taxon>Plagiorchiida</taxon>
        <taxon>Troglotremata</taxon>
        <taxon>Troglotrematidae</taxon>
        <taxon>Paragonimus</taxon>
    </lineage>
</organism>
<sequence length="125" mass="14738">MFFAVAFRTILLDSQKLHICGEQEDVWEESNKAELVMFEGYAEDLLLVPCKSLCITRGWCIAVIHNLQTSNCKLYREGRQQITAERDEKVYLRKCLITTSSRQNVYHGFFYVHVVYTRKHHFVKC</sequence>
<dbReference type="EMBL" id="JTDE01007813">
    <property type="protein sequence ID" value="KAF7237217.1"/>
    <property type="molecule type" value="Genomic_DNA"/>
</dbReference>
<proteinExistence type="predicted"/>
<dbReference type="Proteomes" id="UP000822476">
    <property type="component" value="Unassembled WGS sequence"/>
</dbReference>
<accession>A0A8S9YEL0</accession>
<dbReference type="AlphaFoldDB" id="A0A8S9YEL0"/>
<evidence type="ECO:0000313" key="1">
    <source>
        <dbReference type="EMBL" id="KAF7237217.1"/>
    </source>
</evidence>
<evidence type="ECO:0000313" key="2">
    <source>
        <dbReference type="Proteomes" id="UP000822476"/>
    </source>
</evidence>
<comment type="caution">
    <text evidence="1">The sequence shown here is derived from an EMBL/GenBank/DDBJ whole genome shotgun (WGS) entry which is preliminary data.</text>
</comment>
<reference evidence="1" key="1">
    <citation type="submission" date="2019-07" db="EMBL/GenBank/DDBJ databases">
        <title>Annotation for the trematode Paragonimus miyazaki's.</title>
        <authorList>
            <person name="Choi Y.-J."/>
        </authorList>
    </citation>
    <scope>NUCLEOTIDE SEQUENCE</scope>
    <source>
        <strain evidence="1">Japan</strain>
    </source>
</reference>
<gene>
    <name evidence="1" type="ORF">EG68_11261</name>
</gene>
<keyword evidence="2" id="KW-1185">Reference proteome</keyword>